<dbReference type="GO" id="GO:0005737">
    <property type="term" value="C:cytoplasm"/>
    <property type="evidence" value="ECO:0007669"/>
    <property type="project" value="UniProtKB-SubCell"/>
</dbReference>
<comment type="similarity">
    <text evidence="3">Belongs to the eukaryotic PMM family.</text>
</comment>
<dbReference type="AlphaFoldDB" id="A0A4T0NYS9"/>
<evidence type="ECO:0000256" key="11">
    <source>
        <dbReference type="PIRSR" id="PIRSR605002-2"/>
    </source>
</evidence>
<dbReference type="InterPro" id="IPR023214">
    <property type="entry name" value="HAD_sf"/>
</dbReference>
<feature type="compositionally biased region" description="Basic and acidic residues" evidence="13">
    <location>
        <begin position="440"/>
        <end position="480"/>
    </location>
</feature>
<evidence type="ECO:0000256" key="13">
    <source>
        <dbReference type="SAM" id="MobiDB-lite"/>
    </source>
</evidence>
<reference evidence="18 19" key="1">
    <citation type="submission" date="2019-03" db="EMBL/GenBank/DDBJ databases">
        <title>Sequencing 25 genomes of Wallemia mellicola.</title>
        <authorList>
            <person name="Gostincar C."/>
        </authorList>
    </citation>
    <scope>NUCLEOTIDE SEQUENCE [LARGE SCALE GENOMIC DNA]</scope>
    <source>
        <strain evidence="16 19">EXF-1262</strain>
        <strain evidence="17 18">EXF-8738</strain>
    </source>
</reference>
<dbReference type="GO" id="GO:0004615">
    <property type="term" value="F:phosphomannomutase activity"/>
    <property type="evidence" value="ECO:0007669"/>
    <property type="project" value="UniProtKB-EC"/>
</dbReference>
<feature type="active site" description="Proton donor/acceptor" evidence="10">
    <location>
        <position position="20"/>
    </location>
</feature>
<feature type="domain" description="HAM1-like N-terminal" evidence="15">
    <location>
        <begin position="228"/>
        <end position="882"/>
    </location>
</feature>
<evidence type="ECO:0000256" key="8">
    <source>
        <dbReference type="ARBA" id="ARBA00022842"/>
    </source>
</evidence>
<feature type="binding site" evidence="11">
    <location>
        <position position="125"/>
    </location>
    <ligand>
        <name>alpha-D-mannose 1-phosphate</name>
        <dbReference type="ChEBI" id="CHEBI:58409"/>
    </ligand>
</feature>
<dbReference type="PANTHER" id="PTHR31138">
    <property type="entry name" value="CHROMOSOME 19, WHOLE GENOME SHOTGUN SEQUENCE"/>
    <property type="match status" value="1"/>
</dbReference>
<comment type="pathway">
    <text evidence="2">Nucleotide-sugar biosynthesis; GDP-alpha-D-mannose biosynthesis; alpha-D-mannose 1-phosphate from D-fructose 6-phosphate: step 2/2.</text>
</comment>
<evidence type="ECO:0000256" key="6">
    <source>
        <dbReference type="ARBA" id="ARBA00022490"/>
    </source>
</evidence>
<evidence type="ECO:0000256" key="3">
    <source>
        <dbReference type="ARBA" id="ARBA00009736"/>
    </source>
</evidence>
<keyword evidence="9" id="KW-0413">Isomerase</keyword>
<evidence type="ECO:0000313" key="18">
    <source>
        <dbReference type="Proteomes" id="UP000305647"/>
    </source>
</evidence>
<evidence type="ECO:0000313" key="16">
    <source>
        <dbReference type="EMBL" id="TIB97170.1"/>
    </source>
</evidence>
<feature type="compositionally biased region" description="Basic and acidic residues" evidence="13">
    <location>
        <begin position="499"/>
        <end position="517"/>
    </location>
</feature>
<dbReference type="InterPro" id="IPR027842">
    <property type="entry name" value="HAM1-like_C"/>
</dbReference>
<keyword evidence="6" id="KW-0963">Cytoplasm</keyword>
<dbReference type="EMBL" id="SPRO01000005">
    <property type="protein sequence ID" value="TIC33489.1"/>
    <property type="molecule type" value="Genomic_DNA"/>
</dbReference>
<dbReference type="GO" id="GO:0009298">
    <property type="term" value="P:GDP-mannose biosynthetic process"/>
    <property type="evidence" value="ECO:0007669"/>
    <property type="project" value="UniProtKB-UniPathway"/>
</dbReference>
<evidence type="ECO:0000259" key="15">
    <source>
        <dbReference type="Pfam" id="PF19343"/>
    </source>
</evidence>
<dbReference type="InterPro" id="IPR006379">
    <property type="entry name" value="HAD-SF_hydro_IIB"/>
</dbReference>
<feature type="binding site" evidence="11">
    <location>
        <position position="183"/>
    </location>
    <ligand>
        <name>alpha-D-mannose 1-phosphate</name>
        <dbReference type="ChEBI" id="CHEBI:58409"/>
    </ligand>
</feature>
<comment type="caution">
    <text evidence="16">The sequence shown here is derived from an EMBL/GenBank/DDBJ whole genome shotgun (WGS) entry which is preliminary data.</text>
</comment>
<accession>A0A4T0NYS9</accession>
<gene>
    <name evidence="17" type="ORF">E3Q10_00857</name>
    <name evidence="16" type="ORF">E3Q17_03510</name>
</gene>
<proteinExistence type="inferred from homology"/>
<evidence type="ECO:0000256" key="9">
    <source>
        <dbReference type="ARBA" id="ARBA00023235"/>
    </source>
</evidence>
<comment type="cofactor">
    <cofactor evidence="12">
        <name>Mg(2+)</name>
        <dbReference type="ChEBI" id="CHEBI:18420"/>
    </cofactor>
</comment>
<evidence type="ECO:0000256" key="1">
    <source>
        <dbReference type="ARBA" id="ARBA00004496"/>
    </source>
</evidence>
<dbReference type="Gene3D" id="3.40.50.1000">
    <property type="entry name" value="HAD superfamily/HAD-like"/>
    <property type="match status" value="1"/>
</dbReference>
<dbReference type="InterPro" id="IPR045967">
    <property type="entry name" value="HAM1-like_N"/>
</dbReference>
<protein>
    <recommendedName>
        <fullName evidence="5">phosphomannomutase</fullName>
        <ecNumber evidence="5">5.4.2.8</ecNumber>
    </recommendedName>
</protein>
<keyword evidence="7 12" id="KW-0479">Metal-binding</keyword>
<feature type="compositionally biased region" description="Basic and acidic residues" evidence="13">
    <location>
        <begin position="529"/>
        <end position="539"/>
    </location>
</feature>
<evidence type="ECO:0000313" key="19">
    <source>
        <dbReference type="Proteomes" id="UP000307169"/>
    </source>
</evidence>
<dbReference type="Gene3D" id="3.30.1240.20">
    <property type="match status" value="1"/>
</dbReference>
<dbReference type="UniPathway" id="UPA00126">
    <property type="reaction ID" value="UER00424"/>
</dbReference>
<keyword evidence="8 12" id="KW-0460">Magnesium</keyword>
<dbReference type="NCBIfam" id="TIGR01484">
    <property type="entry name" value="HAD-SF-IIB"/>
    <property type="match status" value="1"/>
</dbReference>
<comment type="subunit">
    <text evidence="4">Homodimer.</text>
</comment>
<feature type="binding site" evidence="11">
    <location>
        <position position="136"/>
    </location>
    <ligand>
        <name>alpha-D-mannose 1-phosphate</name>
        <dbReference type="ChEBI" id="CHEBI:58409"/>
    </ligand>
</feature>
<dbReference type="Pfam" id="PF19343">
    <property type="entry name" value="HAM1_N"/>
    <property type="match status" value="1"/>
</dbReference>
<feature type="compositionally biased region" description="Polar residues" evidence="13">
    <location>
        <begin position="1039"/>
        <end position="1048"/>
    </location>
</feature>
<feature type="compositionally biased region" description="Basic and acidic residues" evidence="13">
    <location>
        <begin position="402"/>
        <end position="420"/>
    </location>
</feature>
<evidence type="ECO:0000256" key="12">
    <source>
        <dbReference type="PIRSR" id="PIRSR605002-3"/>
    </source>
</evidence>
<feature type="active site" description="Nucleophile" evidence="10">
    <location>
        <position position="18"/>
    </location>
</feature>
<dbReference type="SUPFAM" id="SSF56784">
    <property type="entry name" value="HAD-like"/>
    <property type="match status" value="1"/>
</dbReference>
<sequence>MTGEFNDREFKDVICLFDVDNTLAPAQRIIRNDMIELIAELRKKCVWEAKITNQLGGSQELMLKSFDYAFAENGLTAFRLSKPIETQSFIEFLGEERYKKLVNFCLHYIADIDIPIKRGTFIDYRNGMVNISPIGRNASIEERDIFEAYDKKFNIRQTFVKKLKEAFPDYGLTYSIGGQISFDAFPTGWDKTYALRHIKADNFKIIHFFGDKTFEMNIKQEVSDNPGSMTVASPHKSDVVQQDVDRKMRFYSVLQAFKASRYPSNAQIEETLKYVEESAPFDVSKLSTEGKKLVQDARNIISTANTIVQEKNKDEKIQEFLYKTRQADYSKGKPDEIVPGFTKDGSKEEGQKALEHLRTVFTLIATNSEVRKLLSDSKIIGQDLFADAASKAANVARPNEEKLAKIDESAPEGWKSKDGRVVGADETPEYDLPKLKKAKKETEEGQEKAEDVKKAALERQDEVKDTAAKQADDTTKKVDSKTNQQSDVSDIQKAVNEAGQEKADETKAGEKAQEGKNKTKSVADSGKQSLKDKIPSEYRDKAKENYEKSKKHLEEKFPKERRDKFIERLKKVLYENQKHKDWREAFEFFFKQFEIYYSHAKSAGNTGKQSVNSVFQDQNVKGAANDLRTVLERFANGRSASPIFDAFHNLITTFANDKEISAWFERLIEYIRKLVLEPGYVLKEQASTDGDKIGKDARAIFESDKYKGSIKDKLFKEVSDFFGAMGEDPLNKKFGSDINKLFRDLLFDEQGKWAFKSHLWADIRDHIVPPVVESIGAVPIPRIEYTDPKLDIVIENLVLQGKNLLPNYVIAEAYNKVKFSPYQKIKNEHQHDVKIELGQIQCDLRDVAFYLKKKTGFKISDAGLADVFLGGKGVGAKIHLSVRGGTEDVFEVKSVKASVGTLKFNIKDSKHNILYKTARPLATSLIKKQIVKAIEDGIRGGLENLNTKLVEIKKEIDAAEKNDDKNSTKGSIIKSKFSSKKDKESNASASQSQFKIVANRNSKLIDAGHSKGWINLQAKYEDQVKEGESWRSKAFSIVPSKSNKTTKK</sequence>
<dbReference type="PANTHER" id="PTHR31138:SF1">
    <property type="entry name" value="PDZ DOMAIN-CONTAINING PROTEIN"/>
    <property type="match status" value="1"/>
</dbReference>
<dbReference type="InterPro" id="IPR005002">
    <property type="entry name" value="PMM"/>
</dbReference>
<dbReference type="EMBL" id="SPRH01000051">
    <property type="protein sequence ID" value="TIB97170.1"/>
    <property type="molecule type" value="Genomic_DNA"/>
</dbReference>
<feature type="region of interest" description="Disordered" evidence="13">
    <location>
        <begin position="1027"/>
        <end position="1048"/>
    </location>
</feature>
<dbReference type="GO" id="GO:0046872">
    <property type="term" value="F:metal ion binding"/>
    <property type="evidence" value="ECO:0007669"/>
    <property type="project" value="UniProtKB-KW"/>
</dbReference>
<dbReference type="Proteomes" id="UP000307169">
    <property type="component" value="Unassembled WGS sequence"/>
</dbReference>
<feature type="binding site" evidence="12">
    <location>
        <position position="20"/>
    </location>
    <ligand>
        <name>Mg(2+)</name>
        <dbReference type="ChEBI" id="CHEBI:18420"/>
        <label>1</label>
    </ligand>
</feature>
<dbReference type="InterPro" id="IPR036412">
    <property type="entry name" value="HAD-like_sf"/>
</dbReference>
<evidence type="ECO:0000256" key="7">
    <source>
        <dbReference type="ARBA" id="ARBA00022723"/>
    </source>
</evidence>
<feature type="region of interest" description="Disordered" evidence="13">
    <location>
        <begin position="961"/>
        <end position="992"/>
    </location>
</feature>
<feature type="binding site" evidence="12">
    <location>
        <position position="211"/>
    </location>
    <ligand>
        <name>Mg(2+)</name>
        <dbReference type="ChEBI" id="CHEBI:18420"/>
        <label>1</label>
    </ligand>
</feature>
<organism evidence="16 19">
    <name type="scientific">Wallemia mellicola</name>
    <dbReference type="NCBI Taxonomy" id="1708541"/>
    <lineage>
        <taxon>Eukaryota</taxon>
        <taxon>Fungi</taxon>
        <taxon>Dikarya</taxon>
        <taxon>Basidiomycota</taxon>
        <taxon>Wallemiomycotina</taxon>
        <taxon>Wallemiomycetes</taxon>
        <taxon>Wallemiales</taxon>
        <taxon>Wallemiaceae</taxon>
        <taxon>Wallemia</taxon>
    </lineage>
</organism>
<name>A0A4T0NYS9_9BASI</name>
<dbReference type="EC" id="5.4.2.8" evidence="5"/>
<feature type="binding site" evidence="11">
    <location>
        <position position="181"/>
    </location>
    <ligand>
        <name>alpha-D-mannose 1-phosphate</name>
        <dbReference type="ChEBI" id="CHEBI:58409"/>
    </ligand>
</feature>
<dbReference type="Proteomes" id="UP000305647">
    <property type="component" value="Unassembled WGS sequence"/>
</dbReference>
<dbReference type="InterPro" id="IPR043169">
    <property type="entry name" value="PMM_cap"/>
</dbReference>
<dbReference type="Gene3D" id="3.15.10.10">
    <property type="entry name" value="Bactericidal permeability-increasing protein, domain 1"/>
    <property type="match status" value="1"/>
</dbReference>
<feature type="domain" description="HAM1-like C-terminal" evidence="14">
    <location>
        <begin position="899"/>
        <end position="1044"/>
    </location>
</feature>
<feature type="binding site" evidence="11">
    <location>
        <position position="143"/>
    </location>
    <ligand>
        <name>alpha-D-mannose 1-phosphate</name>
        <dbReference type="ChEBI" id="CHEBI:58409"/>
    </ligand>
</feature>
<dbReference type="Pfam" id="PF14613">
    <property type="entry name" value="HAM1_C"/>
    <property type="match status" value="1"/>
</dbReference>
<comment type="subcellular location">
    <subcellularLocation>
        <location evidence="1">Cytoplasm</location>
    </subcellularLocation>
</comment>
<evidence type="ECO:0000313" key="17">
    <source>
        <dbReference type="EMBL" id="TIC33489.1"/>
    </source>
</evidence>
<evidence type="ECO:0000256" key="2">
    <source>
        <dbReference type="ARBA" id="ARBA00004699"/>
    </source>
</evidence>
<evidence type="ECO:0000256" key="10">
    <source>
        <dbReference type="PIRSR" id="PIRSR605002-1"/>
    </source>
</evidence>
<dbReference type="CDD" id="cd02585">
    <property type="entry name" value="HAD_PMM"/>
    <property type="match status" value="1"/>
</dbReference>
<evidence type="ECO:0000256" key="5">
    <source>
        <dbReference type="ARBA" id="ARBA00012730"/>
    </source>
</evidence>
<evidence type="ECO:0000256" key="4">
    <source>
        <dbReference type="ARBA" id="ARBA00011738"/>
    </source>
</evidence>
<feature type="binding site" evidence="12">
    <location>
        <position position="18"/>
    </location>
    <ligand>
        <name>Mg(2+)</name>
        <dbReference type="ChEBI" id="CHEBI:18420"/>
        <label>1</label>
    </ligand>
</feature>
<feature type="region of interest" description="Disordered" evidence="13">
    <location>
        <begin position="402"/>
        <end position="539"/>
    </location>
</feature>
<dbReference type="FunFam" id="3.30.1240.20:FF:000001">
    <property type="entry name" value="Phosphomannomutase"/>
    <property type="match status" value="1"/>
</dbReference>
<evidence type="ECO:0000259" key="14">
    <source>
        <dbReference type="Pfam" id="PF14613"/>
    </source>
</evidence>